<organism evidence="1 2">
    <name type="scientific">Burkholderia mayonis</name>
    <dbReference type="NCBI Taxonomy" id="1385591"/>
    <lineage>
        <taxon>Bacteria</taxon>
        <taxon>Pseudomonadati</taxon>
        <taxon>Pseudomonadota</taxon>
        <taxon>Betaproteobacteria</taxon>
        <taxon>Burkholderiales</taxon>
        <taxon>Burkholderiaceae</taxon>
        <taxon>Burkholderia</taxon>
        <taxon>pseudomallei group</taxon>
    </lineage>
</organism>
<proteinExistence type="predicted"/>
<dbReference type="AlphaFoldDB" id="A0A1B4FFP6"/>
<evidence type="ECO:0000313" key="2">
    <source>
        <dbReference type="Proteomes" id="UP000062519"/>
    </source>
</evidence>
<name>A0A1B4FFP6_9BURK</name>
<sequence>MASSAMCVARCAENVSAPAASCRLTQPCCVVVDHARPIADQTIEDTRARRAARECGWPSGRRRDFPGHVGPPVACRVAIVAARCAFLGKSSSAAFQRGDRE</sequence>
<dbReference type="Proteomes" id="UP000062519">
    <property type="component" value="Chromosome 1"/>
</dbReference>
<reference evidence="1 2" key="1">
    <citation type="submission" date="2015-12" db="EMBL/GenBank/DDBJ databases">
        <title>Diversity of Burkholderia near neighbor genomes.</title>
        <authorList>
            <person name="Sahl J."/>
            <person name="Wagner D."/>
            <person name="Keim P."/>
        </authorList>
    </citation>
    <scope>NUCLEOTIDE SEQUENCE [LARGE SCALE GENOMIC DNA]</scope>
    <source>
        <strain evidence="1 2">BDU6</strain>
    </source>
</reference>
<accession>A0A1B4FFP6</accession>
<dbReference type="KEGG" id="buu:WS70_12430"/>
<protein>
    <submittedName>
        <fullName evidence="1">Uncharacterized protein</fullName>
    </submittedName>
</protein>
<evidence type="ECO:0000313" key="1">
    <source>
        <dbReference type="EMBL" id="AOJ02534.1"/>
    </source>
</evidence>
<dbReference type="EMBL" id="CP013386">
    <property type="protein sequence ID" value="AOJ02534.1"/>
    <property type="molecule type" value="Genomic_DNA"/>
</dbReference>
<keyword evidence="2" id="KW-1185">Reference proteome</keyword>
<gene>
    <name evidence="1" type="ORF">WS70_12430</name>
</gene>